<evidence type="ECO:0000313" key="1">
    <source>
        <dbReference type="EMBL" id="KAJ8348334.1"/>
    </source>
</evidence>
<accession>A0A9Q1F095</accession>
<protein>
    <submittedName>
        <fullName evidence="1">Uncharacterized protein</fullName>
    </submittedName>
</protein>
<name>A0A9Q1F095_SYNKA</name>
<keyword evidence="2" id="KW-1185">Reference proteome</keyword>
<proteinExistence type="predicted"/>
<sequence length="79" mass="8646">MNCGSHFQHIRAQLNQRGALVNPRGTGTKEWNRVSGHCGSGSRVKLSTAISFSLFTPARLSRWPLPLCYPLVTADAPKP</sequence>
<gene>
    <name evidence="1" type="ORF">SKAU_G00269230</name>
</gene>
<evidence type="ECO:0000313" key="2">
    <source>
        <dbReference type="Proteomes" id="UP001152622"/>
    </source>
</evidence>
<dbReference type="AlphaFoldDB" id="A0A9Q1F095"/>
<comment type="caution">
    <text evidence="1">The sequence shown here is derived from an EMBL/GenBank/DDBJ whole genome shotgun (WGS) entry which is preliminary data.</text>
</comment>
<organism evidence="1 2">
    <name type="scientific">Synaphobranchus kaupii</name>
    <name type="common">Kaup's arrowtooth eel</name>
    <dbReference type="NCBI Taxonomy" id="118154"/>
    <lineage>
        <taxon>Eukaryota</taxon>
        <taxon>Metazoa</taxon>
        <taxon>Chordata</taxon>
        <taxon>Craniata</taxon>
        <taxon>Vertebrata</taxon>
        <taxon>Euteleostomi</taxon>
        <taxon>Actinopterygii</taxon>
        <taxon>Neopterygii</taxon>
        <taxon>Teleostei</taxon>
        <taxon>Anguilliformes</taxon>
        <taxon>Synaphobranchidae</taxon>
        <taxon>Synaphobranchus</taxon>
    </lineage>
</organism>
<dbReference type="EMBL" id="JAINUF010000010">
    <property type="protein sequence ID" value="KAJ8348334.1"/>
    <property type="molecule type" value="Genomic_DNA"/>
</dbReference>
<reference evidence="1" key="1">
    <citation type="journal article" date="2023" name="Science">
        <title>Genome structures resolve the early diversification of teleost fishes.</title>
        <authorList>
            <person name="Parey E."/>
            <person name="Louis A."/>
            <person name="Montfort J."/>
            <person name="Bouchez O."/>
            <person name="Roques C."/>
            <person name="Iampietro C."/>
            <person name="Lluch J."/>
            <person name="Castinel A."/>
            <person name="Donnadieu C."/>
            <person name="Desvignes T."/>
            <person name="Floi Bucao C."/>
            <person name="Jouanno E."/>
            <person name="Wen M."/>
            <person name="Mejri S."/>
            <person name="Dirks R."/>
            <person name="Jansen H."/>
            <person name="Henkel C."/>
            <person name="Chen W.J."/>
            <person name="Zahm M."/>
            <person name="Cabau C."/>
            <person name="Klopp C."/>
            <person name="Thompson A.W."/>
            <person name="Robinson-Rechavi M."/>
            <person name="Braasch I."/>
            <person name="Lecointre G."/>
            <person name="Bobe J."/>
            <person name="Postlethwait J.H."/>
            <person name="Berthelot C."/>
            <person name="Roest Crollius H."/>
            <person name="Guiguen Y."/>
        </authorList>
    </citation>
    <scope>NUCLEOTIDE SEQUENCE</scope>
    <source>
        <strain evidence="1">WJC10195</strain>
    </source>
</reference>
<dbReference type="Proteomes" id="UP001152622">
    <property type="component" value="Chromosome 10"/>
</dbReference>